<dbReference type="Pfam" id="PF13788">
    <property type="entry name" value="DUF4180"/>
    <property type="match status" value="1"/>
</dbReference>
<dbReference type="Proteomes" id="UP001501752">
    <property type="component" value="Unassembled WGS sequence"/>
</dbReference>
<proteinExistence type="predicted"/>
<evidence type="ECO:0000313" key="2">
    <source>
        <dbReference type="EMBL" id="GAA4845085.1"/>
    </source>
</evidence>
<dbReference type="EMBL" id="BAABIS010000001">
    <property type="protein sequence ID" value="GAA4845085.1"/>
    <property type="molecule type" value="Genomic_DNA"/>
</dbReference>
<gene>
    <name evidence="2" type="ORF">GCM10023235_21910</name>
</gene>
<feature type="domain" description="DUF4180" evidence="1">
    <location>
        <begin position="14"/>
        <end position="122"/>
    </location>
</feature>
<name>A0ABP9DJS9_9ACTN</name>
<comment type="caution">
    <text evidence="2">The sequence shown here is derived from an EMBL/GenBank/DDBJ whole genome shotgun (WGS) entry which is preliminary data.</text>
</comment>
<protein>
    <submittedName>
        <fullName evidence="2">DUF4180 domain-containing protein</fullName>
    </submittedName>
</protein>
<sequence>MTRRTDELEQVGAVPVLFCAAGGAPIDGDRAAGDLVGAAFSHGAQWIAVPVGRLPEEFFRLRTRLAGDVVQKFATYRLGLAVLGDISGHLESGTALRDFVRESNRGTQLWFLPDEDALRAKLL</sequence>
<dbReference type="InterPro" id="IPR025438">
    <property type="entry name" value="DUF4180"/>
</dbReference>
<dbReference type="RefSeq" id="WP_345696600.1">
    <property type="nucleotide sequence ID" value="NZ_BAABIS010000001.1"/>
</dbReference>
<organism evidence="2 3">
    <name type="scientific">Kitasatospora terrestris</name>
    <dbReference type="NCBI Taxonomy" id="258051"/>
    <lineage>
        <taxon>Bacteria</taxon>
        <taxon>Bacillati</taxon>
        <taxon>Actinomycetota</taxon>
        <taxon>Actinomycetes</taxon>
        <taxon>Kitasatosporales</taxon>
        <taxon>Streptomycetaceae</taxon>
        <taxon>Kitasatospora</taxon>
    </lineage>
</organism>
<evidence type="ECO:0000259" key="1">
    <source>
        <dbReference type="Pfam" id="PF13788"/>
    </source>
</evidence>
<accession>A0ABP9DJS9</accession>
<evidence type="ECO:0000313" key="3">
    <source>
        <dbReference type="Proteomes" id="UP001501752"/>
    </source>
</evidence>
<reference evidence="3" key="1">
    <citation type="journal article" date="2019" name="Int. J. Syst. Evol. Microbiol.">
        <title>The Global Catalogue of Microorganisms (GCM) 10K type strain sequencing project: providing services to taxonomists for standard genome sequencing and annotation.</title>
        <authorList>
            <consortium name="The Broad Institute Genomics Platform"/>
            <consortium name="The Broad Institute Genome Sequencing Center for Infectious Disease"/>
            <person name="Wu L."/>
            <person name="Ma J."/>
        </authorList>
    </citation>
    <scope>NUCLEOTIDE SEQUENCE [LARGE SCALE GENOMIC DNA]</scope>
    <source>
        <strain evidence="3">JCM 13006</strain>
    </source>
</reference>
<keyword evidence="3" id="KW-1185">Reference proteome</keyword>